<keyword evidence="3 4" id="KW-0067">ATP-binding</keyword>
<comment type="catalytic activity">
    <reaction evidence="4">
        <text>L-cysteine + L-glutamate + ATP = gamma-L-glutamyl-L-cysteine + ADP + phosphate + H(+)</text>
        <dbReference type="Rhea" id="RHEA:13285"/>
        <dbReference type="ChEBI" id="CHEBI:15378"/>
        <dbReference type="ChEBI" id="CHEBI:29985"/>
        <dbReference type="ChEBI" id="CHEBI:30616"/>
        <dbReference type="ChEBI" id="CHEBI:35235"/>
        <dbReference type="ChEBI" id="CHEBI:43474"/>
        <dbReference type="ChEBI" id="CHEBI:58173"/>
        <dbReference type="ChEBI" id="CHEBI:456216"/>
        <dbReference type="EC" id="6.3.2.2"/>
    </reaction>
</comment>
<dbReference type="GO" id="GO:0042398">
    <property type="term" value="P:modified amino acid biosynthetic process"/>
    <property type="evidence" value="ECO:0007669"/>
    <property type="project" value="InterPro"/>
</dbReference>
<evidence type="ECO:0000256" key="3">
    <source>
        <dbReference type="ARBA" id="ARBA00022840"/>
    </source>
</evidence>
<dbReference type="Proteomes" id="UP000183982">
    <property type="component" value="Unassembled WGS sequence"/>
</dbReference>
<dbReference type="Pfam" id="PF04107">
    <property type="entry name" value="GCS2"/>
    <property type="match status" value="1"/>
</dbReference>
<keyword evidence="2 4" id="KW-0547">Nucleotide-binding</keyword>
<dbReference type="PANTHER" id="PTHR36510">
    <property type="entry name" value="GLUTAMATE--CYSTEINE LIGASE 2-RELATED"/>
    <property type="match status" value="1"/>
</dbReference>
<keyword evidence="6" id="KW-1185">Reference proteome</keyword>
<dbReference type="OrthoDB" id="9769628at2"/>
<evidence type="ECO:0000256" key="2">
    <source>
        <dbReference type="ARBA" id="ARBA00022741"/>
    </source>
</evidence>
<dbReference type="STRING" id="1470563.SAMN05444000_103248"/>
<dbReference type="Gene3D" id="3.30.590.20">
    <property type="match status" value="1"/>
</dbReference>
<dbReference type="RefSeq" id="WP_073249729.1">
    <property type="nucleotide sequence ID" value="NZ_FQZQ01000003.1"/>
</dbReference>
<comment type="similarity">
    <text evidence="4">Belongs to the glutamate--cysteine ligase type 2 family. YbdK subfamily.</text>
</comment>
<organism evidence="5 6">
    <name type="scientific">Shimia gijangensis</name>
    <dbReference type="NCBI Taxonomy" id="1470563"/>
    <lineage>
        <taxon>Bacteria</taxon>
        <taxon>Pseudomonadati</taxon>
        <taxon>Pseudomonadota</taxon>
        <taxon>Alphaproteobacteria</taxon>
        <taxon>Rhodobacterales</taxon>
        <taxon>Roseobacteraceae</taxon>
    </lineage>
</organism>
<gene>
    <name evidence="5" type="ORF">SAMN05444000_103248</name>
</gene>
<evidence type="ECO:0000256" key="1">
    <source>
        <dbReference type="ARBA" id="ARBA00022598"/>
    </source>
</evidence>
<accession>A0A1M6EN40</accession>
<keyword evidence="1 4" id="KW-0436">Ligase</keyword>
<dbReference type="InterPro" id="IPR011793">
    <property type="entry name" value="YbdK"/>
</dbReference>
<sequence>MSLKEPSFTIGVEEEYLLVDKDSLDLAPAPDGLMDACKAELEGQVSPEFLSCQIEIGTGVCRTVGEAREDLKRLRSTVARVAGQYNLAPIAASCHPFSDWRDQHHTDKDRYNALRDDLAGVVRRMLICGMHVHVGIDNADRRIDLMGQLRYFLPHLLALSCSSPFWQGEDTGLSCYRLTVFDNLPRTGLPPNMDSWSTYERSVQAMTDVGVIEDASKVWWDLRPSSRFPTLETRICDVTPRLEDTLTLAALIQALTRMLWRLSTKNQRWRLYDRFLIEENRWRAQRYGMSAGLIDWGRREIVPFADLMEELLGLLQEDAEALSSAQEIENVMNILKSGNSSDRQRAVYNDALQAEYSQSEALRAVVRHLTEEFHVDL</sequence>
<dbReference type="InterPro" id="IPR006336">
    <property type="entry name" value="GCS2"/>
</dbReference>
<dbReference type="PANTHER" id="PTHR36510:SF1">
    <property type="entry name" value="GLUTAMATE--CYSTEINE LIGASE 2-RELATED"/>
    <property type="match status" value="1"/>
</dbReference>
<dbReference type="EMBL" id="FQZQ01000003">
    <property type="protein sequence ID" value="SHI86789.1"/>
    <property type="molecule type" value="Genomic_DNA"/>
</dbReference>
<reference evidence="6" key="1">
    <citation type="submission" date="2016-11" db="EMBL/GenBank/DDBJ databases">
        <authorList>
            <person name="Varghese N."/>
            <person name="Submissions S."/>
        </authorList>
    </citation>
    <scope>NUCLEOTIDE SEQUENCE [LARGE SCALE GENOMIC DNA]</scope>
    <source>
        <strain evidence="6">DSM 100564</strain>
    </source>
</reference>
<dbReference type="EC" id="6.3.2.2" evidence="4"/>
<name>A0A1M6EN40_9RHOB</name>
<comment type="function">
    <text evidence="4">ATP-dependent carboxylate-amine ligase which exhibits weak glutamate--cysteine ligase activity.</text>
</comment>
<proteinExistence type="inferred from homology"/>
<dbReference type="SUPFAM" id="SSF55931">
    <property type="entry name" value="Glutamine synthetase/guanido kinase"/>
    <property type="match status" value="1"/>
</dbReference>
<dbReference type="InterPro" id="IPR050141">
    <property type="entry name" value="GCL_type2/YbdK_subfam"/>
</dbReference>
<dbReference type="HAMAP" id="MF_01609">
    <property type="entry name" value="Glu_cys_ligase_2"/>
    <property type="match status" value="1"/>
</dbReference>
<evidence type="ECO:0000313" key="6">
    <source>
        <dbReference type="Proteomes" id="UP000183982"/>
    </source>
</evidence>
<dbReference type="NCBIfam" id="TIGR02050">
    <property type="entry name" value="gshA_cyan_rel"/>
    <property type="match status" value="1"/>
</dbReference>
<evidence type="ECO:0000313" key="5">
    <source>
        <dbReference type="EMBL" id="SHI86789.1"/>
    </source>
</evidence>
<dbReference type="GO" id="GO:0004357">
    <property type="term" value="F:glutamate-cysteine ligase activity"/>
    <property type="evidence" value="ECO:0007669"/>
    <property type="project" value="UniProtKB-EC"/>
</dbReference>
<dbReference type="InterPro" id="IPR014746">
    <property type="entry name" value="Gln_synth/guanido_kin_cat_dom"/>
</dbReference>
<evidence type="ECO:0000256" key="4">
    <source>
        <dbReference type="HAMAP-Rule" id="MF_01609"/>
    </source>
</evidence>
<dbReference type="GO" id="GO:0005524">
    <property type="term" value="F:ATP binding"/>
    <property type="evidence" value="ECO:0007669"/>
    <property type="project" value="UniProtKB-KW"/>
</dbReference>
<dbReference type="NCBIfam" id="NF010039">
    <property type="entry name" value="PRK13515.1"/>
    <property type="match status" value="1"/>
</dbReference>
<dbReference type="AlphaFoldDB" id="A0A1M6EN40"/>
<protein>
    <recommendedName>
        <fullName evidence="4">Putative glutamate--cysteine ligase 2</fullName>
        <ecNumber evidence="4">6.3.2.2</ecNumber>
    </recommendedName>
    <alternativeName>
        <fullName evidence="4">Gamma-glutamylcysteine synthetase 2</fullName>
        <shortName evidence="4">GCS 2</shortName>
        <shortName evidence="4">Gamma-GCS 2</shortName>
    </alternativeName>
</protein>